<dbReference type="Proteomes" id="UP001652660">
    <property type="component" value="Chromosome 7c"/>
</dbReference>
<reference evidence="2" key="1">
    <citation type="journal article" date="2025" name="Foods">
        <title>Unveiling the Microbial Signatures of Arabica Coffee Cherries: Insights into Ripeness Specific Diversity, Functional Traits, and Implications for Quality and Safety.</title>
        <authorList>
            <consortium name="RefSeq"/>
            <person name="Tenea G.N."/>
            <person name="Cifuentes V."/>
            <person name="Reyes P."/>
            <person name="Cevallos-Vallejos M."/>
        </authorList>
    </citation>
    <scope>NUCLEOTIDE SEQUENCE [LARGE SCALE GENOMIC DNA]</scope>
</reference>
<dbReference type="SUPFAM" id="SSF48371">
    <property type="entry name" value="ARM repeat"/>
    <property type="match status" value="1"/>
</dbReference>
<reference evidence="3" key="2">
    <citation type="submission" date="2025-08" db="UniProtKB">
        <authorList>
            <consortium name="RefSeq"/>
        </authorList>
    </citation>
    <scope>IDENTIFICATION</scope>
    <source>
        <tissue evidence="3">Leaves</tissue>
    </source>
</reference>
<evidence type="ECO:0000256" key="1">
    <source>
        <dbReference type="SAM" id="MobiDB-lite"/>
    </source>
</evidence>
<dbReference type="AlphaFoldDB" id="A0A6P6T7Q7"/>
<evidence type="ECO:0000313" key="2">
    <source>
        <dbReference type="Proteomes" id="UP001652660"/>
    </source>
</evidence>
<proteinExistence type="predicted"/>
<dbReference type="GO" id="GO:0000070">
    <property type="term" value="P:mitotic sister chromatid segregation"/>
    <property type="evidence" value="ECO:0007669"/>
    <property type="project" value="TreeGrafter"/>
</dbReference>
<dbReference type="PANTHER" id="PTHR16199">
    <property type="entry name" value="CONDENSIN-2 COMPLEX SUBUNIT G2"/>
    <property type="match status" value="1"/>
</dbReference>
<dbReference type="InterPro" id="IPR011989">
    <property type="entry name" value="ARM-like"/>
</dbReference>
<dbReference type="PANTHER" id="PTHR16199:SF4">
    <property type="entry name" value="CONDENSIN-2 COMPLEX SUBUNIT G2"/>
    <property type="match status" value="1"/>
</dbReference>
<dbReference type="GO" id="GO:0000796">
    <property type="term" value="C:condensin complex"/>
    <property type="evidence" value="ECO:0007669"/>
    <property type="project" value="TreeGrafter"/>
</dbReference>
<dbReference type="GeneID" id="113698257"/>
<dbReference type="Pfam" id="PF12422">
    <property type="entry name" value="Condensin2nSMC"/>
    <property type="match status" value="1"/>
</dbReference>
<accession>A0A6P6T7Q7</accession>
<dbReference type="GO" id="GO:0005634">
    <property type="term" value="C:nucleus"/>
    <property type="evidence" value="ECO:0007669"/>
    <property type="project" value="InterPro"/>
</dbReference>
<gene>
    <name evidence="3" type="primary">LOC113698257</name>
</gene>
<organism evidence="2 3">
    <name type="scientific">Coffea arabica</name>
    <name type="common">Arabian coffee</name>
    <dbReference type="NCBI Taxonomy" id="13443"/>
    <lineage>
        <taxon>Eukaryota</taxon>
        <taxon>Viridiplantae</taxon>
        <taxon>Streptophyta</taxon>
        <taxon>Embryophyta</taxon>
        <taxon>Tracheophyta</taxon>
        <taxon>Spermatophyta</taxon>
        <taxon>Magnoliopsida</taxon>
        <taxon>eudicotyledons</taxon>
        <taxon>Gunneridae</taxon>
        <taxon>Pentapetalae</taxon>
        <taxon>asterids</taxon>
        <taxon>lamiids</taxon>
        <taxon>Gentianales</taxon>
        <taxon>Rubiaceae</taxon>
        <taxon>Ixoroideae</taxon>
        <taxon>Gardenieae complex</taxon>
        <taxon>Bertiereae - Coffeeae clade</taxon>
        <taxon>Coffeeae</taxon>
        <taxon>Coffea</taxon>
    </lineage>
</organism>
<sequence length="1239" mass="139003">MEKRLRSSLKTSAEEFLSTAKKLGFAKSTKSTLKNLIYTLTPPSDLVSSLPPSLHRSISQSINKFKSFSSSSPQTSPQTPPTKRVRRSSRHLKSDDASHTTENEKKRQKESVVENLEIYTYIAFLCVTHPKGAFSAADLLPGVSELHDNLVIFESDSTLLSEIANLCEEWWKRNLPGKEALISQSLPFLLSRSLTLKKKVDVHRVYSLREAFILFDFEDEESIEDLKNLLMRCVISPLYFKTEEGRKFIAFIFGLSGQLVTEALAMIKSQIPFGRKSMLEAYGEIVFRVWKSVEGESKDEIENDFLQGLIESAIHATSPAFAASIRTVLGAFIIQRTTHGVEKLLFRLAEPVIFRSLQVANSNVRHNALHLLLDLFPLEDPDATKEVEDTLLDKQFFLVNKLLTDECPDVRVVAVEGGCRILNLFWEVIPTPSITKILTKIFDDLTHDNCTEVRFSTVNGIMYLLGNPHSHEVLKVLLPRMGHLILDHALSVRVAIMDLLLLVRDMRNFQFHKVVQLELLLSSLANDHPLVARKITKLLIPSYFPSQVTQEEACNRFIALIRRCPVAGARFCEFCVSEGASLQSLKELFGVLIRLTLSSDRLDAQHMDGLLTAASRLCDNLVNDPSTKAAMKEEVNDEKLKRIFAAAPTTHAKSCVCKIVTAISPDAVDGLFKDCLGLIMNCSAICSDMNRQVELRSAHKMVLSCDWFDLMFDAMTKHLQKTAHDCHVGFGIEQTKFIDASAKRRKTKSTARASSKLGDDEKKRSSKFVKSRFYEDYAIATGIAWQIKELLLSENMRTAILTSRNLEAAFDALKVISEVSILQCLQCDTMSASPVLAYATLTLHMSLQHVSTIGNTHSSSREGECLDSSDSPLESISRNTVLDSTFNHLFNCTYKVVMEDGCVKYTDLQTDMPRPTHDGSSFIKPKRISNMLKVLTAVLKLIVDAISIEIADDNEELCMKFAMTCIKFMMFNLKKYSNTQLQFTEEGLRETFVCLRSSFTYVAKFLSLLLKNSSKASLLLPAPCNLANELFNLFASVEECLGYGYAARLITAVKPWVPDLILALGSIHLLKQSSGGTASDCDAYIFSLWTTTLAKIEFYELQGVASDEEAVRGSKSERFSALRKLLGIMVQLLRTNPDVLDAVGAIFLNGLLVGLDRKEFDHVLGILHFVCMKLVRQHEEWEGLKLMLASVQSIYPRIEVEAQELRDDADGRQLLKNARALLEPVWLHYLSGEHRNQMG</sequence>
<protein>
    <recommendedName>
        <fullName evidence="4">Condensin-2 complex subunit G2</fullName>
    </recommendedName>
</protein>
<dbReference type="OrthoDB" id="10062843at2759"/>
<dbReference type="Gene3D" id="1.25.10.10">
    <property type="entry name" value="Leucine-rich Repeat Variant"/>
    <property type="match status" value="1"/>
</dbReference>
<dbReference type="RefSeq" id="XP_027073816.2">
    <property type="nucleotide sequence ID" value="XM_027218015.2"/>
</dbReference>
<feature type="compositionally biased region" description="Low complexity" evidence="1">
    <location>
        <begin position="66"/>
        <end position="77"/>
    </location>
</feature>
<dbReference type="InterPro" id="IPR024741">
    <property type="entry name" value="Condensin2_G2"/>
</dbReference>
<evidence type="ECO:0008006" key="4">
    <source>
        <dbReference type="Google" id="ProtNLM"/>
    </source>
</evidence>
<name>A0A6P6T7Q7_COFAR</name>
<feature type="compositionally biased region" description="Basic and acidic residues" evidence="1">
    <location>
        <begin position="92"/>
        <end position="109"/>
    </location>
</feature>
<keyword evidence="2" id="KW-1185">Reference proteome</keyword>
<evidence type="ECO:0000313" key="3">
    <source>
        <dbReference type="RefSeq" id="XP_027073816.2"/>
    </source>
</evidence>
<dbReference type="InterPro" id="IPR016024">
    <property type="entry name" value="ARM-type_fold"/>
</dbReference>
<feature type="region of interest" description="Disordered" evidence="1">
    <location>
        <begin position="66"/>
        <end position="109"/>
    </location>
</feature>